<accession>A0A1G2RL43</accession>
<dbReference type="InterPro" id="IPR011006">
    <property type="entry name" value="CheY-like_superfamily"/>
</dbReference>
<dbReference type="EMBL" id="MHUH01000017">
    <property type="protein sequence ID" value="OHA73575.1"/>
    <property type="molecule type" value="Genomic_DNA"/>
</dbReference>
<dbReference type="Pfam" id="PF00196">
    <property type="entry name" value="GerE"/>
    <property type="match status" value="1"/>
</dbReference>
<protein>
    <recommendedName>
        <fullName evidence="2">HTH luxR-type domain-containing protein</fullName>
    </recommendedName>
</protein>
<dbReference type="SMART" id="SM00421">
    <property type="entry name" value="HTH_LUXR"/>
    <property type="match status" value="1"/>
</dbReference>
<dbReference type="CDD" id="cd06170">
    <property type="entry name" value="LuxR_C_like"/>
    <property type="match status" value="1"/>
</dbReference>
<dbReference type="GO" id="GO:0003677">
    <property type="term" value="F:DNA binding"/>
    <property type="evidence" value="ECO:0007669"/>
    <property type="project" value="UniProtKB-KW"/>
</dbReference>
<feature type="domain" description="HTH luxR-type" evidence="2">
    <location>
        <begin position="82"/>
        <end position="147"/>
    </location>
</feature>
<dbReference type="InterPro" id="IPR016032">
    <property type="entry name" value="Sig_transdc_resp-reg_C-effctor"/>
</dbReference>
<proteinExistence type="predicted"/>
<dbReference type="SUPFAM" id="SSF46894">
    <property type="entry name" value="C-terminal effector domain of the bipartite response regulators"/>
    <property type="match status" value="1"/>
</dbReference>
<evidence type="ECO:0000259" key="2">
    <source>
        <dbReference type="PROSITE" id="PS50043"/>
    </source>
</evidence>
<dbReference type="GO" id="GO:0006355">
    <property type="term" value="P:regulation of DNA-templated transcription"/>
    <property type="evidence" value="ECO:0007669"/>
    <property type="project" value="InterPro"/>
</dbReference>
<comment type="caution">
    <text evidence="3">The sequence shown here is derived from an EMBL/GenBank/DDBJ whole genome shotgun (WGS) entry which is preliminary data.</text>
</comment>
<reference evidence="3 4" key="1">
    <citation type="journal article" date="2016" name="Nat. Commun.">
        <title>Thousands of microbial genomes shed light on interconnected biogeochemical processes in an aquifer system.</title>
        <authorList>
            <person name="Anantharaman K."/>
            <person name="Brown C.T."/>
            <person name="Hug L.A."/>
            <person name="Sharon I."/>
            <person name="Castelle C.J."/>
            <person name="Probst A.J."/>
            <person name="Thomas B.C."/>
            <person name="Singh A."/>
            <person name="Wilkins M.J."/>
            <person name="Karaoz U."/>
            <person name="Brodie E.L."/>
            <person name="Williams K.H."/>
            <person name="Hubbard S.S."/>
            <person name="Banfield J.F."/>
        </authorList>
    </citation>
    <scope>NUCLEOTIDE SEQUENCE [LARGE SCALE GENOMIC DNA]</scope>
</reference>
<keyword evidence="1" id="KW-0238">DNA-binding</keyword>
<dbReference type="PANTHER" id="PTHR43214">
    <property type="entry name" value="TWO-COMPONENT RESPONSE REGULATOR"/>
    <property type="match status" value="1"/>
</dbReference>
<organism evidence="3 4">
    <name type="scientific">Candidatus Wildermuthbacteria bacterium RIFCSPLOWO2_01_FULL_48_29</name>
    <dbReference type="NCBI Taxonomy" id="1802462"/>
    <lineage>
        <taxon>Bacteria</taxon>
        <taxon>Candidatus Wildermuthiibacteriota</taxon>
    </lineage>
</organism>
<evidence type="ECO:0000256" key="1">
    <source>
        <dbReference type="ARBA" id="ARBA00023125"/>
    </source>
</evidence>
<dbReference type="PRINTS" id="PR00038">
    <property type="entry name" value="HTHLUXR"/>
</dbReference>
<name>A0A1G2RL43_9BACT</name>
<dbReference type="Gene3D" id="3.40.50.2300">
    <property type="match status" value="1"/>
</dbReference>
<dbReference type="PROSITE" id="PS50043">
    <property type="entry name" value="HTH_LUXR_2"/>
    <property type="match status" value="1"/>
</dbReference>
<dbReference type="InterPro" id="IPR039420">
    <property type="entry name" value="WalR-like"/>
</dbReference>
<evidence type="ECO:0000313" key="3">
    <source>
        <dbReference type="EMBL" id="OHA73575.1"/>
    </source>
</evidence>
<sequence>MAALRRLKRTVPAVRVVLYSLFSERSSQSTREMAEAGVCGYVGRDTDVRLLVEAVKHVASGGTFFPEEMIKKLFDELTRGSPARNRNAVTPREAEVLYLVKRGCSNKEIAAALGVAESTVRTHVRTLMQKVGMHKRIQLAVYAEQHAQYIGAAH</sequence>
<dbReference type="Proteomes" id="UP000178421">
    <property type="component" value="Unassembled WGS sequence"/>
</dbReference>
<dbReference type="InterPro" id="IPR000792">
    <property type="entry name" value="Tscrpt_reg_LuxR_C"/>
</dbReference>
<dbReference type="AlphaFoldDB" id="A0A1G2RL43"/>
<dbReference type="SUPFAM" id="SSF52172">
    <property type="entry name" value="CheY-like"/>
    <property type="match status" value="1"/>
</dbReference>
<evidence type="ECO:0000313" key="4">
    <source>
        <dbReference type="Proteomes" id="UP000178421"/>
    </source>
</evidence>
<gene>
    <name evidence="3" type="ORF">A2940_02615</name>
</gene>